<dbReference type="OMA" id="EGITLNW"/>
<keyword evidence="3" id="KW-1185">Reference proteome</keyword>
<dbReference type="AlphaFoldDB" id="B4GXN4"/>
<reference evidence="2 3" key="1">
    <citation type="journal article" date="2007" name="Nature">
        <title>Evolution of genes and genomes on the Drosophila phylogeny.</title>
        <authorList>
            <consortium name="Drosophila 12 Genomes Consortium"/>
            <person name="Clark A.G."/>
            <person name="Eisen M.B."/>
            <person name="Smith D.R."/>
            <person name="Bergman C.M."/>
            <person name="Oliver B."/>
            <person name="Markow T.A."/>
            <person name="Kaufman T.C."/>
            <person name="Kellis M."/>
            <person name="Gelbart W."/>
            <person name="Iyer V.N."/>
            <person name="Pollard D.A."/>
            <person name="Sackton T.B."/>
            <person name="Larracuente A.M."/>
            <person name="Singh N.D."/>
            <person name="Abad J.P."/>
            <person name="Abt D.N."/>
            <person name="Adryan B."/>
            <person name="Aguade M."/>
            <person name="Akashi H."/>
            <person name="Anderson W.W."/>
            <person name="Aquadro C.F."/>
            <person name="Ardell D.H."/>
            <person name="Arguello R."/>
            <person name="Artieri C.G."/>
            <person name="Barbash D.A."/>
            <person name="Barker D."/>
            <person name="Barsanti P."/>
            <person name="Batterham P."/>
            <person name="Batzoglou S."/>
            <person name="Begun D."/>
            <person name="Bhutkar A."/>
            <person name="Blanco E."/>
            <person name="Bosak S.A."/>
            <person name="Bradley R.K."/>
            <person name="Brand A.D."/>
            <person name="Brent M.R."/>
            <person name="Brooks A.N."/>
            <person name="Brown R.H."/>
            <person name="Butlin R.K."/>
            <person name="Caggese C."/>
            <person name="Calvi B.R."/>
            <person name="Bernardo de Carvalho A."/>
            <person name="Caspi A."/>
            <person name="Castrezana S."/>
            <person name="Celniker S.E."/>
            <person name="Chang J.L."/>
            <person name="Chapple C."/>
            <person name="Chatterji S."/>
            <person name="Chinwalla A."/>
            <person name="Civetta A."/>
            <person name="Clifton S.W."/>
            <person name="Comeron J.M."/>
            <person name="Costello J.C."/>
            <person name="Coyne J.A."/>
            <person name="Daub J."/>
            <person name="David R.G."/>
            <person name="Delcher A.L."/>
            <person name="Delehaunty K."/>
            <person name="Do C.B."/>
            <person name="Ebling H."/>
            <person name="Edwards K."/>
            <person name="Eickbush T."/>
            <person name="Evans J.D."/>
            <person name="Filipski A."/>
            <person name="Findeiss S."/>
            <person name="Freyhult E."/>
            <person name="Fulton L."/>
            <person name="Fulton R."/>
            <person name="Garcia A.C."/>
            <person name="Gardiner A."/>
            <person name="Garfield D.A."/>
            <person name="Garvin B.E."/>
            <person name="Gibson G."/>
            <person name="Gilbert D."/>
            <person name="Gnerre S."/>
            <person name="Godfrey J."/>
            <person name="Good R."/>
            <person name="Gotea V."/>
            <person name="Gravely B."/>
            <person name="Greenberg A.J."/>
            <person name="Griffiths-Jones S."/>
            <person name="Gross S."/>
            <person name="Guigo R."/>
            <person name="Gustafson E.A."/>
            <person name="Haerty W."/>
            <person name="Hahn M.W."/>
            <person name="Halligan D.L."/>
            <person name="Halpern A.L."/>
            <person name="Halter G.M."/>
            <person name="Han M.V."/>
            <person name="Heger A."/>
            <person name="Hillier L."/>
            <person name="Hinrichs A.S."/>
            <person name="Holmes I."/>
            <person name="Hoskins R.A."/>
            <person name="Hubisz M.J."/>
            <person name="Hultmark D."/>
            <person name="Huntley M.A."/>
            <person name="Jaffe D.B."/>
            <person name="Jagadeeshan S."/>
            <person name="Jeck W.R."/>
            <person name="Johnson J."/>
            <person name="Jones C.D."/>
            <person name="Jordan W.C."/>
            <person name="Karpen G.H."/>
            <person name="Kataoka E."/>
            <person name="Keightley P.D."/>
            <person name="Kheradpour P."/>
            <person name="Kirkness E.F."/>
            <person name="Koerich L.B."/>
            <person name="Kristiansen K."/>
            <person name="Kudrna D."/>
            <person name="Kulathinal R.J."/>
            <person name="Kumar S."/>
            <person name="Kwok R."/>
            <person name="Lander E."/>
            <person name="Langley C.H."/>
            <person name="Lapoint R."/>
            <person name="Lazzaro B.P."/>
            <person name="Lee S.J."/>
            <person name="Levesque L."/>
            <person name="Li R."/>
            <person name="Lin C.F."/>
            <person name="Lin M.F."/>
            <person name="Lindblad-Toh K."/>
            <person name="Llopart A."/>
            <person name="Long M."/>
            <person name="Low L."/>
            <person name="Lozovsky E."/>
            <person name="Lu J."/>
            <person name="Luo M."/>
            <person name="Machado C.A."/>
            <person name="Makalowski W."/>
            <person name="Marzo M."/>
            <person name="Matsuda M."/>
            <person name="Matzkin L."/>
            <person name="McAllister B."/>
            <person name="McBride C.S."/>
            <person name="McKernan B."/>
            <person name="McKernan K."/>
            <person name="Mendez-Lago M."/>
            <person name="Minx P."/>
            <person name="Mollenhauer M.U."/>
            <person name="Montooth K."/>
            <person name="Mount S.M."/>
            <person name="Mu X."/>
            <person name="Myers E."/>
            <person name="Negre B."/>
            <person name="Newfeld S."/>
            <person name="Nielsen R."/>
            <person name="Noor M.A."/>
            <person name="O'Grady P."/>
            <person name="Pachter L."/>
            <person name="Papaceit M."/>
            <person name="Parisi M.J."/>
            <person name="Parisi M."/>
            <person name="Parts L."/>
            <person name="Pedersen J.S."/>
            <person name="Pesole G."/>
            <person name="Phillippy A.M."/>
            <person name="Ponting C.P."/>
            <person name="Pop M."/>
            <person name="Porcelli D."/>
            <person name="Powell J.R."/>
            <person name="Prohaska S."/>
            <person name="Pruitt K."/>
            <person name="Puig M."/>
            <person name="Quesneville H."/>
            <person name="Ram K.R."/>
            <person name="Rand D."/>
            <person name="Rasmussen M.D."/>
            <person name="Reed L.K."/>
            <person name="Reenan R."/>
            <person name="Reily A."/>
            <person name="Remington K.A."/>
            <person name="Rieger T.T."/>
            <person name="Ritchie M.G."/>
            <person name="Robin C."/>
            <person name="Rogers Y.H."/>
            <person name="Rohde C."/>
            <person name="Rozas J."/>
            <person name="Rubenfield M.J."/>
            <person name="Ruiz A."/>
            <person name="Russo S."/>
            <person name="Salzberg S.L."/>
            <person name="Sanchez-Gracia A."/>
            <person name="Saranga D.J."/>
            <person name="Sato H."/>
            <person name="Schaeffer S.W."/>
            <person name="Schatz M.C."/>
            <person name="Schlenke T."/>
            <person name="Schwartz R."/>
            <person name="Segarra C."/>
            <person name="Singh R.S."/>
            <person name="Sirot L."/>
            <person name="Sirota M."/>
            <person name="Sisneros N.B."/>
            <person name="Smith C.D."/>
            <person name="Smith T.F."/>
            <person name="Spieth J."/>
            <person name="Stage D.E."/>
            <person name="Stark A."/>
            <person name="Stephan W."/>
            <person name="Strausberg R.L."/>
            <person name="Strempel S."/>
            <person name="Sturgill D."/>
            <person name="Sutton G."/>
            <person name="Sutton G.G."/>
            <person name="Tao W."/>
            <person name="Teichmann S."/>
            <person name="Tobari Y.N."/>
            <person name="Tomimura Y."/>
            <person name="Tsolas J.M."/>
            <person name="Valente V.L."/>
            <person name="Venter E."/>
            <person name="Venter J.C."/>
            <person name="Vicario S."/>
            <person name="Vieira F.G."/>
            <person name="Vilella A.J."/>
            <person name="Villasante A."/>
            <person name="Walenz B."/>
            <person name="Wang J."/>
            <person name="Wasserman M."/>
            <person name="Watts T."/>
            <person name="Wilson D."/>
            <person name="Wilson R.K."/>
            <person name="Wing R.A."/>
            <person name="Wolfner M.F."/>
            <person name="Wong A."/>
            <person name="Wong G.K."/>
            <person name="Wu C.I."/>
            <person name="Wu G."/>
            <person name="Yamamoto D."/>
            <person name="Yang H.P."/>
            <person name="Yang S.P."/>
            <person name="Yorke J.A."/>
            <person name="Yoshida K."/>
            <person name="Zdobnov E."/>
            <person name="Zhang P."/>
            <person name="Zhang Y."/>
            <person name="Zimin A.V."/>
            <person name="Baldwin J."/>
            <person name="Abdouelleil A."/>
            <person name="Abdulkadir J."/>
            <person name="Abebe A."/>
            <person name="Abera B."/>
            <person name="Abreu J."/>
            <person name="Acer S.C."/>
            <person name="Aftuck L."/>
            <person name="Alexander A."/>
            <person name="An P."/>
            <person name="Anderson E."/>
            <person name="Anderson S."/>
            <person name="Arachi H."/>
            <person name="Azer M."/>
            <person name="Bachantsang P."/>
            <person name="Barry A."/>
            <person name="Bayul T."/>
            <person name="Berlin A."/>
            <person name="Bessette D."/>
            <person name="Bloom T."/>
            <person name="Blye J."/>
            <person name="Boguslavskiy L."/>
            <person name="Bonnet C."/>
            <person name="Boukhgalter B."/>
            <person name="Bourzgui I."/>
            <person name="Brown A."/>
            <person name="Cahill P."/>
            <person name="Channer S."/>
            <person name="Cheshatsang Y."/>
            <person name="Chuda L."/>
            <person name="Citroen M."/>
            <person name="Collymore A."/>
            <person name="Cooke P."/>
            <person name="Costello M."/>
            <person name="D'Aco K."/>
            <person name="Daza R."/>
            <person name="De Haan G."/>
            <person name="DeGray S."/>
            <person name="DeMaso C."/>
            <person name="Dhargay N."/>
            <person name="Dooley K."/>
            <person name="Dooley E."/>
            <person name="Doricent M."/>
            <person name="Dorje P."/>
            <person name="Dorjee K."/>
            <person name="Dupes A."/>
            <person name="Elong R."/>
            <person name="Falk J."/>
            <person name="Farina A."/>
            <person name="Faro S."/>
            <person name="Ferguson D."/>
            <person name="Fisher S."/>
            <person name="Foley C.D."/>
            <person name="Franke A."/>
            <person name="Friedrich D."/>
            <person name="Gadbois L."/>
            <person name="Gearin G."/>
            <person name="Gearin C.R."/>
            <person name="Giannoukos G."/>
            <person name="Goode T."/>
            <person name="Graham J."/>
            <person name="Grandbois E."/>
            <person name="Grewal S."/>
            <person name="Gyaltsen K."/>
            <person name="Hafez N."/>
            <person name="Hagos B."/>
            <person name="Hall J."/>
            <person name="Henson C."/>
            <person name="Hollinger A."/>
            <person name="Honan T."/>
            <person name="Huard M.D."/>
            <person name="Hughes L."/>
            <person name="Hurhula B."/>
            <person name="Husby M.E."/>
            <person name="Kamat A."/>
            <person name="Kanga B."/>
            <person name="Kashin S."/>
            <person name="Khazanovich D."/>
            <person name="Kisner P."/>
            <person name="Lance K."/>
            <person name="Lara M."/>
            <person name="Lee W."/>
            <person name="Lennon N."/>
            <person name="Letendre F."/>
            <person name="LeVine R."/>
            <person name="Lipovsky A."/>
            <person name="Liu X."/>
            <person name="Liu J."/>
            <person name="Liu S."/>
            <person name="Lokyitsang T."/>
            <person name="Lokyitsang Y."/>
            <person name="Lubonja R."/>
            <person name="Lui A."/>
            <person name="MacDonald P."/>
            <person name="Magnisalis V."/>
            <person name="Maru K."/>
            <person name="Matthews C."/>
            <person name="McCusker W."/>
            <person name="McDonough S."/>
            <person name="Mehta T."/>
            <person name="Meldrim J."/>
            <person name="Meneus L."/>
            <person name="Mihai O."/>
            <person name="Mihalev A."/>
            <person name="Mihova T."/>
            <person name="Mittelman R."/>
            <person name="Mlenga V."/>
            <person name="Montmayeur A."/>
            <person name="Mulrain L."/>
            <person name="Navidi A."/>
            <person name="Naylor J."/>
            <person name="Negash T."/>
            <person name="Nguyen T."/>
            <person name="Nguyen N."/>
            <person name="Nicol R."/>
            <person name="Norbu C."/>
            <person name="Norbu N."/>
            <person name="Novod N."/>
            <person name="O'Neill B."/>
            <person name="Osman S."/>
            <person name="Markiewicz E."/>
            <person name="Oyono O.L."/>
            <person name="Patti C."/>
            <person name="Phunkhang P."/>
            <person name="Pierre F."/>
            <person name="Priest M."/>
            <person name="Raghuraman S."/>
            <person name="Rege F."/>
            <person name="Reyes R."/>
            <person name="Rise C."/>
            <person name="Rogov P."/>
            <person name="Ross K."/>
            <person name="Ryan E."/>
            <person name="Settipalli S."/>
            <person name="Shea T."/>
            <person name="Sherpa N."/>
            <person name="Shi L."/>
            <person name="Shih D."/>
            <person name="Sparrow T."/>
            <person name="Spaulding J."/>
            <person name="Stalker J."/>
            <person name="Stange-Thomann N."/>
            <person name="Stavropoulos S."/>
            <person name="Stone C."/>
            <person name="Strader C."/>
            <person name="Tesfaye S."/>
            <person name="Thomson T."/>
            <person name="Thoulutsang Y."/>
            <person name="Thoulutsang D."/>
            <person name="Topham K."/>
            <person name="Topping I."/>
            <person name="Tsamla T."/>
            <person name="Vassiliev H."/>
            <person name="Vo A."/>
            <person name="Wangchuk T."/>
            <person name="Wangdi T."/>
            <person name="Weiand M."/>
            <person name="Wilkinson J."/>
            <person name="Wilson A."/>
            <person name="Yadav S."/>
            <person name="Young G."/>
            <person name="Yu Q."/>
            <person name="Zembek L."/>
            <person name="Zhong D."/>
            <person name="Zimmer A."/>
            <person name="Zwirko Z."/>
            <person name="Jaffe D.B."/>
            <person name="Alvarez P."/>
            <person name="Brockman W."/>
            <person name="Butler J."/>
            <person name="Chin C."/>
            <person name="Gnerre S."/>
            <person name="Grabherr M."/>
            <person name="Kleber M."/>
            <person name="Mauceli E."/>
            <person name="MacCallum I."/>
        </authorList>
    </citation>
    <scope>NUCLEOTIDE SEQUENCE [LARGE SCALE GENOMIC DNA]</scope>
    <source>
        <strain evidence="3">MSH-3 / Tucson 14011-0111.49</strain>
    </source>
</reference>
<dbReference type="Proteomes" id="UP000008744">
    <property type="component" value="Unassembled WGS sequence"/>
</dbReference>
<dbReference type="HOGENOM" id="CLU_137557_0_0_1"/>
<dbReference type="OrthoDB" id="193300at2759"/>
<dbReference type="PhylomeDB" id="B4GXN4"/>
<dbReference type="EMBL" id="CH479196">
    <property type="protein sequence ID" value="EDW27511.1"/>
    <property type="molecule type" value="Genomic_DNA"/>
</dbReference>
<organism evidence="3">
    <name type="scientific">Drosophila persimilis</name>
    <name type="common">Fruit fly</name>
    <dbReference type="NCBI Taxonomy" id="7234"/>
    <lineage>
        <taxon>Eukaryota</taxon>
        <taxon>Metazoa</taxon>
        <taxon>Ecdysozoa</taxon>
        <taxon>Arthropoda</taxon>
        <taxon>Hexapoda</taxon>
        <taxon>Insecta</taxon>
        <taxon>Pterygota</taxon>
        <taxon>Neoptera</taxon>
        <taxon>Endopterygota</taxon>
        <taxon>Diptera</taxon>
        <taxon>Brachycera</taxon>
        <taxon>Muscomorpha</taxon>
        <taxon>Ephydroidea</taxon>
        <taxon>Drosophilidae</taxon>
        <taxon>Drosophila</taxon>
        <taxon>Sophophora</taxon>
    </lineage>
</organism>
<evidence type="ECO:0000313" key="2">
    <source>
        <dbReference type="EMBL" id="EDW27511.1"/>
    </source>
</evidence>
<name>B4GXN4_DROPE</name>
<dbReference type="Gene3D" id="1.10.418.10">
    <property type="entry name" value="Calponin-like domain"/>
    <property type="match status" value="1"/>
</dbReference>
<accession>B4GXN4</accession>
<sequence length="130" mass="15265">MGTIRELTKRERFQLDLWLKSEGITLNWRSRRDTYSDVRPVAEILKKICPSIRLEFYPTVSSFSRRLQNWEVFSYRVLKKLGLRLKKSDLKQLAEGRTGAIDYVLLNVFSQEEVPPTMWSVCKGYGAWSS</sequence>
<feature type="domain" description="CH-like" evidence="1">
    <location>
        <begin position="17"/>
        <end position="108"/>
    </location>
</feature>
<dbReference type="Pfam" id="PF06294">
    <property type="entry name" value="CH_2"/>
    <property type="match status" value="1"/>
</dbReference>
<dbReference type="InterPro" id="IPR036872">
    <property type="entry name" value="CH_dom_sf"/>
</dbReference>
<evidence type="ECO:0000313" key="3">
    <source>
        <dbReference type="Proteomes" id="UP000008744"/>
    </source>
</evidence>
<dbReference type="GO" id="GO:0005737">
    <property type="term" value="C:cytoplasm"/>
    <property type="evidence" value="ECO:0007669"/>
    <property type="project" value="UniProtKB-ARBA"/>
</dbReference>
<evidence type="ECO:0000259" key="1">
    <source>
        <dbReference type="Pfam" id="PF06294"/>
    </source>
</evidence>
<dbReference type="InterPro" id="IPR010441">
    <property type="entry name" value="CH_2"/>
</dbReference>
<dbReference type="KEGG" id="dpe:6598189"/>
<protein>
    <submittedName>
        <fullName evidence="2">GL20324</fullName>
    </submittedName>
</protein>
<proteinExistence type="predicted"/>
<gene>
    <name evidence="2" type="primary">Dper\GL20324</name>
    <name evidence="2" type="ORF">Dper_GL20324</name>
</gene>
<dbReference type="STRING" id="7234.B4GXN4"/>